<comment type="caution">
    <text evidence="1">The sequence shown here is derived from an EMBL/GenBank/DDBJ whole genome shotgun (WGS) entry which is preliminary data.</text>
</comment>
<dbReference type="AlphaFoldDB" id="A0A833QUI1"/>
<sequence>MAVVVSFPPVARADTYKTKTFTDTKRSEIVRQANMAAARAVADIIRTTHGFREIVKSILEAQAFKNQCDIDILCDIYPGFLE</sequence>
<evidence type="ECO:0000313" key="1">
    <source>
        <dbReference type="EMBL" id="KAF3325371.1"/>
    </source>
</evidence>
<dbReference type="EMBL" id="SWLB01000020">
    <property type="protein sequence ID" value="KAF3325371.1"/>
    <property type="molecule type" value="Genomic_DNA"/>
</dbReference>
<evidence type="ECO:0000313" key="2">
    <source>
        <dbReference type="Proteomes" id="UP000623129"/>
    </source>
</evidence>
<reference evidence="1" key="1">
    <citation type="submission" date="2020-01" db="EMBL/GenBank/DDBJ databases">
        <title>Genome sequence of Kobresia littledalei, the first chromosome-level genome in the family Cyperaceae.</title>
        <authorList>
            <person name="Qu G."/>
        </authorList>
    </citation>
    <scope>NUCLEOTIDE SEQUENCE</scope>
    <source>
        <strain evidence="1">C.B.Clarke</strain>
        <tissue evidence="1">Leaf</tissue>
    </source>
</reference>
<dbReference type="Proteomes" id="UP000623129">
    <property type="component" value="Unassembled WGS sequence"/>
</dbReference>
<keyword evidence="2" id="KW-1185">Reference proteome</keyword>
<proteinExistence type="predicted"/>
<organism evidence="1 2">
    <name type="scientific">Carex littledalei</name>
    <dbReference type="NCBI Taxonomy" id="544730"/>
    <lineage>
        <taxon>Eukaryota</taxon>
        <taxon>Viridiplantae</taxon>
        <taxon>Streptophyta</taxon>
        <taxon>Embryophyta</taxon>
        <taxon>Tracheophyta</taxon>
        <taxon>Spermatophyta</taxon>
        <taxon>Magnoliopsida</taxon>
        <taxon>Liliopsida</taxon>
        <taxon>Poales</taxon>
        <taxon>Cyperaceae</taxon>
        <taxon>Cyperoideae</taxon>
        <taxon>Cariceae</taxon>
        <taxon>Carex</taxon>
        <taxon>Carex subgen. Euthyceras</taxon>
    </lineage>
</organism>
<accession>A0A833QUI1</accession>
<gene>
    <name evidence="1" type="ORF">FCM35_KLT10442</name>
</gene>
<name>A0A833QUI1_9POAL</name>
<protein>
    <submittedName>
        <fullName evidence="1">Uncharacterized protein</fullName>
    </submittedName>
</protein>